<dbReference type="OrthoDB" id="9813321at2"/>
<dbReference type="SMART" id="SM00834">
    <property type="entry name" value="CxxC_CXXC_SSSS"/>
    <property type="match status" value="1"/>
</dbReference>
<dbReference type="NCBIfam" id="TIGR02605">
    <property type="entry name" value="CxxC_CxxC_SSSS"/>
    <property type="match status" value="1"/>
</dbReference>
<protein>
    <submittedName>
        <fullName evidence="2">Putative FmdB family regulatory protein</fullName>
    </submittedName>
</protein>
<accession>A0A368YCL2</accession>
<sequence length="114" mass="12305">MPTYDYDCPGCGGFDAFRTLAQRNEPAACPDCNTASPRVFVSAPRLALMDGGTRAAIGVNERARHEPKNSRDYQRMRHPAGCGCCSTSGKRSATVTAPSGAKVFPSKRPWMISH</sequence>
<dbReference type="AlphaFoldDB" id="A0A368YCL2"/>
<dbReference type="Pfam" id="PF09723">
    <property type="entry name" value="Zn_ribbon_8"/>
    <property type="match status" value="1"/>
</dbReference>
<proteinExistence type="predicted"/>
<reference evidence="2 3" key="1">
    <citation type="submission" date="2018-07" db="EMBL/GenBank/DDBJ databases">
        <title>Genomic Encyclopedia of Type Strains, Phase IV (KMG-IV): sequencing the most valuable type-strain genomes for metagenomic binning, comparative biology and taxonomic classification.</title>
        <authorList>
            <person name="Goeker M."/>
        </authorList>
    </citation>
    <scope>NUCLEOTIDE SEQUENCE [LARGE SCALE GENOMIC DNA]</scope>
    <source>
        <strain evidence="2 3">DSM 21634</strain>
    </source>
</reference>
<name>A0A368YCL2_9BURK</name>
<evidence type="ECO:0000313" key="3">
    <source>
        <dbReference type="Proteomes" id="UP000252884"/>
    </source>
</evidence>
<feature type="domain" description="Putative regulatory protein FmdB zinc ribbon" evidence="1">
    <location>
        <begin position="1"/>
        <end position="41"/>
    </location>
</feature>
<dbReference type="InterPro" id="IPR013429">
    <property type="entry name" value="Regulatory_FmdB_Zinc_ribbon"/>
</dbReference>
<gene>
    <name evidence="2" type="ORF">DES41_101527</name>
</gene>
<evidence type="ECO:0000259" key="1">
    <source>
        <dbReference type="SMART" id="SM00834"/>
    </source>
</evidence>
<dbReference type="EMBL" id="QPJK01000001">
    <property type="protein sequence ID" value="RCW75924.1"/>
    <property type="molecule type" value="Genomic_DNA"/>
</dbReference>
<dbReference type="Proteomes" id="UP000252884">
    <property type="component" value="Unassembled WGS sequence"/>
</dbReference>
<dbReference type="RefSeq" id="WP_114465589.1">
    <property type="nucleotide sequence ID" value="NZ_QPJK01000001.1"/>
</dbReference>
<organism evidence="2 3">
    <name type="scientific">Pseudorhodoferax soli</name>
    <dbReference type="NCBI Taxonomy" id="545864"/>
    <lineage>
        <taxon>Bacteria</taxon>
        <taxon>Pseudomonadati</taxon>
        <taxon>Pseudomonadota</taxon>
        <taxon>Betaproteobacteria</taxon>
        <taxon>Burkholderiales</taxon>
        <taxon>Comamonadaceae</taxon>
    </lineage>
</organism>
<keyword evidence="3" id="KW-1185">Reference proteome</keyword>
<evidence type="ECO:0000313" key="2">
    <source>
        <dbReference type="EMBL" id="RCW75924.1"/>
    </source>
</evidence>
<comment type="caution">
    <text evidence="2">The sequence shown here is derived from an EMBL/GenBank/DDBJ whole genome shotgun (WGS) entry which is preliminary data.</text>
</comment>